<evidence type="ECO:0000256" key="13">
    <source>
        <dbReference type="ARBA" id="ARBA00022777"/>
    </source>
</evidence>
<keyword evidence="24" id="KW-0670">Pyruvate</keyword>
<evidence type="ECO:0000256" key="9">
    <source>
        <dbReference type="ARBA" id="ARBA00022597"/>
    </source>
</evidence>
<dbReference type="Gene3D" id="1.10.274.10">
    <property type="entry name" value="PtsI, HPr-binding domain"/>
    <property type="match status" value="1"/>
</dbReference>
<dbReference type="Pfam" id="PF02896">
    <property type="entry name" value="PEP-utilizers_C"/>
    <property type="match status" value="1"/>
</dbReference>
<evidence type="ECO:0000256" key="12">
    <source>
        <dbReference type="ARBA" id="ARBA00022723"/>
    </source>
</evidence>
<keyword evidence="8 16" id="KW-0963">Cytoplasm</keyword>
<dbReference type="OrthoDB" id="9765468at2"/>
<dbReference type="PRINTS" id="PR01736">
    <property type="entry name" value="PHPHTRNFRASE"/>
</dbReference>
<dbReference type="PROSITE" id="PS00742">
    <property type="entry name" value="PEP_ENZYMES_2"/>
    <property type="match status" value="1"/>
</dbReference>
<accession>A0A1B9F5V1</accession>
<feature type="binding site" evidence="18">
    <location>
        <begin position="457"/>
        <end position="458"/>
    </location>
    <ligand>
        <name>phosphoenolpyruvate</name>
        <dbReference type="ChEBI" id="CHEBI:58702"/>
    </ligand>
</feature>
<evidence type="ECO:0000259" key="22">
    <source>
        <dbReference type="Pfam" id="PF02896"/>
    </source>
</evidence>
<dbReference type="GO" id="GO:0008965">
    <property type="term" value="F:phosphoenolpyruvate-protein phosphotransferase activity"/>
    <property type="evidence" value="ECO:0007669"/>
    <property type="project" value="UniProtKB-EC"/>
</dbReference>
<dbReference type="InterPro" id="IPR050499">
    <property type="entry name" value="PEP-utilizing_PTS_enzyme"/>
</dbReference>
<keyword evidence="20" id="KW-0175">Coiled coil</keyword>
<proteinExistence type="inferred from homology"/>
<evidence type="ECO:0000256" key="4">
    <source>
        <dbReference type="ARBA" id="ARBA00007837"/>
    </source>
</evidence>
<feature type="binding site" evidence="19">
    <location>
        <position position="458"/>
    </location>
    <ligand>
        <name>Mg(2+)</name>
        <dbReference type="ChEBI" id="CHEBI:18420"/>
    </ligand>
</feature>
<comment type="similarity">
    <text evidence="4 16">Belongs to the PEP-utilizing enzyme family.</text>
</comment>
<dbReference type="RefSeq" id="WP_067618036.1">
    <property type="nucleotide sequence ID" value="NZ_MAGO01000006.1"/>
</dbReference>
<dbReference type="PIRSF" id="PIRSF000732">
    <property type="entry name" value="PTS_enzyme_I"/>
    <property type="match status" value="1"/>
</dbReference>
<evidence type="ECO:0000256" key="14">
    <source>
        <dbReference type="ARBA" id="ARBA00022842"/>
    </source>
</evidence>
<feature type="coiled-coil region" evidence="20">
    <location>
        <begin position="37"/>
        <end position="71"/>
    </location>
</feature>
<dbReference type="GO" id="GO:0005737">
    <property type="term" value="C:cytoplasm"/>
    <property type="evidence" value="ECO:0007669"/>
    <property type="project" value="UniProtKB-SubCell"/>
</dbReference>
<feature type="domain" description="Phosphotransferase system enzyme I N-terminal" evidence="23">
    <location>
        <begin position="7"/>
        <end position="129"/>
    </location>
</feature>
<comment type="subcellular location">
    <subcellularLocation>
        <location evidence="3 16">Cytoplasm</location>
    </subcellularLocation>
</comment>
<evidence type="ECO:0000313" key="24">
    <source>
        <dbReference type="EMBL" id="OCC15253.1"/>
    </source>
</evidence>
<feature type="domain" description="PEP-utilising enzyme mobile" evidence="21">
    <location>
        <begin position="156"/>
        <end position="226"/>
    </location>
</feature>
<comment type="catalytic activity">
    <reaction evidence="1 16">
        <text>L-histidyl-[protein] + phosphoenolpyruvate = N(pros)-phospho-L-histidyl-[protein] + pyruvate</text>
        <dbReference type="Rhea" id="RHEA:23880"/>
        <dbReference type="Rhea" id="RHEA-COMP:9745"/>
        <dbReference type="Rhea" id="RHEA-COMP:9746"/>
        <dbReference type="ChEBI" id="CHEBI:15361"/>
        <dbReference type="ChEBI" id="CHEBI:29979"/>
        <dbReference type="ChEBI" id="CHEBI:58702"/>
        <dbReference type="ChEBI" id="CHEBI:64837"/>
        <dbReference type="EC" id="2.7.3.9"/>
    </reaction>
</comment>
<dbReference type="GO" id="GO:0009401">
    <property type="term" value="P:phosphoenolpyruvate-dependent sugar phosphotransferase system"/>
    <property type="evidence" value="ECO:0007669"/>
    <property type="project" value="UniProtKB-KW"/>
</dbReference>
<dbReference type="InterPro" id="IPR036637">
    <property type="entry name" value="Phosphohistidine_dom_sf"/>
</dbReference>
<feature type="binding site" evidence="19">
    <location>
        <position position="434"/>
    </location>
    <ligand>
        <name>Mg(2+)</name>
        <dbReference type="ChEBI" id="CHEBI:18420"/>
    </ligand>
</feature>
<evidence type="ECO:0000256" key="6">
    <source>
        <dbReference type="ARBA" id="ARBA00016544"/>
    </source>
</evidence>
<evidence type="ECO:0000256" key="18">
    <source>
        <dbReference type="PIRSR" id="PIRSR000732-2"/>
    </source>
</evidence>
<keyword evidence="25" id="KW-1185">Reference proteome</keyword>
<keyword evidence="9 16" id="KW-0762">Sugar transport</keyword>
<dbReference type="Gene3D" id="3.20.20.60">
    <property type="entry name" value="Phosphoenolpyruvate-binding domains"/>
    <property type="match status" value="1"/>
</dbReference>
<dbReference type="SUPFAM" id="SSF47831">
    <property type="entry name" value="Enzyme I of the PEP:sugar phosphotransferase system HPr-binding (sub)domain"/>
    <property type="match status" value="1"/>
</dbReference>
<keyword evidence="14 16" id="KW-0460">Magnesium</keyword>
<keyword evidence="7 16" id="KW-0813">Transport</keyword>
<dbReference type="STRING" id="1156395.DBT_1376"/>
<dbReference type="InterPro" id="IPR036618">
    <property type="entry name" value="PtsI_HPr-bd_sf"/>
</dbReference>
<evidence type="ECO:0000256" key="20">
    <source>
        <dbReference type="SAM" id="Coils"/>
    </source>
</evidence>
<keyword evidence="10 16" id="KW-0808">Transferase</keyword>
<evidence type="ECO:0000256" key="19">
    <source>
        <dbReference type="PIRSR" id="PIRSR000732-3"/>
    </source>
</evidence>
<evidence type="ECO:0000259" key="23">
    <source>
        <dbReference type="Pfam" id="PF05524"/>
    </source>
</evidence>
<sequence>MKTLVFRGVGASPGIAIGKARILEQGKFEVIRQKIPAHSIEKEKTRFKEAVSRVENQLESLLQEISEELKDHAAIFKAHLMMLRDNMIYDRTLQLIEQEGINAEWALSKVLDWIKKVFAKIKDDFIRERFTDVEDVIKRVQMTLVGENLVKNLNFTEPSVLIANDLSPADTVQMNPELIMGFVTEKGSRTSHTAIVARSLGIPAVVGVEGILNHVLSDETVIVDGLCGELIITDDPVVLSRYREKQEAFSKYSLDIINTSHLPAETKDGFRVTIKANIEMIDEIPSVITYGAEGVGLLRTEFLYLSKKGLPKEEDLYSVYREMVERLNPYPVTIRTLDIGGDKFVSSVPLCEEMNPALGLRAIRLCLREPELFKTQLRAILRASAHGEVKILFPLISGKMEIIEAREILEEAKQELKQKNHPFDENIQVGIMIEVPTAVMMADVLAKEVDFFSIGTNDLIQYSLAIDRVNERVAHLYEPLHPAILRMLQKTVDAAHAHGIEVAVCGEMAGEPMYVPVLLGMGVDEFSMNAIVVPRIKKMIRGISQEKCKELFNELLEESTAIAIRRRLLKFLSDYYPEEFSPEKGLYCDLARTNSKLSTQNF</sequence>
<evidence type="ECO:0000256" key="17">
    <source>
        <dbReference type="PIRSR" id="PIRSR000732-1"/>
    </source>
</evidence>
<evidence type="ECO:0000256" key="15">
    <source>
        <dbReference type="ARBA" id="ARBA00033235"/>
    </source>
</evidence>
<feature type="domain" description="PEP-utilising enzyme C-terminal" evidence="22">
    <location>
        <begin position="260"/>
        <end position="543"/>
    </location>
</feature>
<dbReference type="Pfam" id="PF00391">
    <property type="entry name" value="PEP-utilizers"/>
    <property type="match status" value="1"/>
</dbReference>
<dbReference type="InterPro" id="IPR024692">
    <property type="entry name" value="PTS_EI"/>
</dbReference>
<evidence type="ECO:0000256" key="2">
    <source>
        <dbReference type="ARBA" id="ARBA00001946"/>
    </source>
</evidence>
<evidence type="ECO:0000256" key="10">
    <source>
        <dbReference type="ARBA" id="ARBA00022679"/>
    </source>
</evidence>
<dbReference type="GO" id="GO:0046872">
    <property type="term" value="F:metal ion binding"/>
    <property type="evidence" value="ECO:0007669"/>
    <property type="project" value="UniProtKB-KW"/>
</dbReference>
<keyword evidence="13 16" id="KW-0418">Kinase</keyword>
<dbReference type="EC" id="2.7.3.9" evidence="5 16"/>
<feature type="active site" description="Tele-phosphohistidine intermediate" evidence="17">
    <location>
        <position position="192"/>
    </location>
</feature>
<dbReference type="InterPro" id="IPR008731">
    <property type="entry name" value="PTS_EIN"/>
</dbReference>
<dbReference type="NCBIfam" id="TIGR01417">
    <property type="entry name" value="PTS_I_fam"/>
    <property type="match status" value="1"/>
</dbReference>
<dbReference type="PATRIC" id="fig|1156395.6.peg.1389"/>
<evidence type="ECO:0000256" key="16">
    <source>
        <dbReference type="PIRNR" id="PIRNR000732"/>
    </source>
</evidence>
<protein>
    <recommendedName>
        <fullName evidence="6 16">Phosphoenolpyruvate-protein phosphotransferase</fullName>
        <ecNumber evidence="5 16">2.7.3.9</ecNumber>
    </recommendedName>
    <alternativeName>
        <fullName evidence="15 16">Phosphotransferase system, enzyme I</fullName>
    </alternativeName>
</protein>
<dbReference type="SUPFAM" id="SSF52009">
    <property type="entry name" value="Phosphohistidine domain"/>
    <property type="match status" value="1"/>
</dbReference>
<feature type="binding site" evidence="18">
    <location>
        <position position="299"/>
    </location>
    <ligand>
        <name>phosphoenolpyruvate</name>
        <dbReference type="ChEBI" id="CHEBI:58702"/>
    </ligand>
</feature>
<dbReference type="Proteomes" id="UP000093080">
    <property type="component" value="Unassembled WGS sequence"/>
</dbReference>
<dbReference type="AlphaFoldDB" id="A0A1B9F5V1"/>
<dbReference type="PANTHER" id="PTHR46244:SF6">
    <property type="entry name" value="PHOSPHOENOLPYRUVATE-PROTEIN PHOSPHOTRANSFERASE"/>
    <property type="match status" value="1"/>
</dbReference>
<dbReference type="InterPro" id="IPR023151">
    <property type="entry name" value="PEP_util_CS"/>
</dbReference>
<dbReference type="InterPro" id="IPR008279">
    <property type="entry name" value="PEP-util_enz_mobile_dom"/>
</dbReference>
<comment type="caution">
    <text evidence="24">The sequence shown here is derived from an EMBL/GenBank/DDBJ whole genome shotgun (WGS) entry which is preliminary data.</text>
</comment>
<reference evidence="24 25" key="1">
    <citation type="submission" date="2016-06" db="EMBL/GenBank/DDBJ databases">
        <title>Respiratory ammonification of nitrate coupled to the oxidation of elemental sulfur in deep-sea autotrophic thermophilic bacteria.</title>
        <authorList>
            <person name="Slobodkina G.B."/>
            <person name="Mardanov A.V."/>
            <person name="Ravin N.V."/>
            <person name="Frolova A.A."/>
            <person name="Viryasiv M.B."/>
            <person name="Chernyh N.A."/>
            <person name="Bonch-Osmolovskaya E.A."/>
            <person name="Slobodkin A.I."/>
        </authorList>
    </citation>
    <scope>NUCLEOTIDE SEQUENCE [LARGE SCALE GENOMIC DNA]</scope>
    <source>
        <strain evidence="24 25">S69</strain>
    </source>
</reference>
<comment type="function">
    <text evidence="16">General (non sugar-specific) component of the phosphoenolpyruvate-dependent sugar phosphotransferase system (sugar PTS). This major carbohydrate active-transport system catalyzes the phosphorylation of incoming sugar substrates concomitantly with their translocation across the cell membrane. Enzyme I transfers the phosphoryl group from phosphoenolpyruvate (PEP) to the phosphoryl carrier protein (HPr).</text>
</comment>
<feature type="binding site" evidence="18">
    <location>
        <position position="335"/>
    </location>
    <ligand>
        <name>phosphoenolpyruvate</name>
        <dbReference type="ChEBI" id="CHEBI:58702"/>
    </ligand>
</feature>
<evidence type="ECO:0000259" key="21">
    <source>
        <dbReference type="Pfam" id="PF00391"/>
    </source>
</evidence>
<gene>
    <name evidence="24" type="ORF">DBT_1376</name>
</gene>
<feature type="binding site" evidence="18">
    <location>
        <position position="468"/>
    </location>
    <ligand>
        <name>phosphoenolpyruvate</name>
        <dbReference type="ChEBI" id="CHEBI:58702"/>
    </ligand>
</feature>
<evidence type="ECO:0000256" key="11">
    <source>
        <dbReference type="ARBA" id="ARBA00022683"/>
    </source>
</evidence>
<dbReference type="Pfam" id="PF05524">
    <property type="entry name" value="PEP-utilisers_N"/>
    <property type="match status" value="1"/>
</dbReference>
<keyword evidence="12 16" id="KW-0479">Metal-binding</keyword>
<evidence type="ECO:0000256" key="3">
    <source>
        <dbReference type="ARBA" id="ARBA00004496"/>
    </source>
</evidence>
<dbReference type="Gene3D" id="3.50.30.10">
    <property type="entry name" value="Phosphohistidine domain"/>
    <property type="match status" value="1"/>
</dbReference>
<evidence type="ECO:0000256" key="8">
    <source>
        <dbReference type="ARBA" id="ARBA00022490"/>
    </source>
</evidence>
<dbReference type="InterPro" id="IPR000121">
    <property type="entry name" value="PEP_util_C"/>
</dbReference>
<organism evidence="24 25">
    <name type="scientific">Dissulfuribacter thermophilus</name>
    <dbReference type="NCBI Taxonomy" id="1156395"/>
    <lineage>
        <taxon>Bacteria</taxon>
        <taxon>Pseudomonadati</taxon>
        <taxon>Thermodesulfobacteriota</taxon>
        <taxon>Dissulfuribacteria</taxon>
        <taxon>Dissulfuribacterales</taxon>
        <taxon>Dissulfuribacteraceae</taxon>
        <taxon>Dissulfuribacter</taxon>
    </lineage>
</organism>
<evidence type="ECO:0000256" key="5">
    <source>
        <dbReference type="ARBA" id="ARBA00012232"/>
    </source>
</evidence>
<keyword evidence="11 16" id="KW-0598">Phosphotransferase system</keyword>
<dbReference type="PANTHER" id="PTHR46244">
    <property type="entry name" value="PHOSPHOENOLPYRUVATE-PROTEIN PHOSPHOTRANSFERASE"/>
    <property type="match status" value="1"/>
</dbReference>
<dbReference type="GO" id="GO:0016301">
    <property type="term" value="F:kinase activity"/>
    <property type="evidence" value="ECO:0007669"/>
    <property type="project" value="UniProtKB-KW"/>
</dbReference>
<name>A0A1B9F5V1_9BACT</name>
<dbReference type="SUPFAM" id="SSF51621">
    <property type="entry name" value="Phosphoenolpyruvate/pyruvate domain"/>
    <property type="match status" value="1"/>
</dbReference>
<dbReference type="EMBL" id="MAGO01000006">
    <property type="protein sequence ID" value="OCC15253.1"/>
    <property type="molecule type" value="Genomic_DNA"/>
</dbReference>
<evidence type="ECO:0000313" key="25">
    <source>
        <dbReference type="Proteomes" id="UP000093080"/>
    </source>
</evidence>
<dbReference type="InterPro" id="IPR015813">
    <property type="entry name" value="Pyrv/PenolPyrv_kinase-like_dom"/>
</dbReference>
<feature type="active site" description="Proton donor" evidence="17">
    <location>
        <position position="505"/>
    </location>
</feature>
<evidence type="ECO:0000256" key="7">
    <source>
        <dbReference type="ARBA" id="ARBA00022448"/>
    </source>
</evidence>
<evidence type="ECO:0000256" key="1">
    <source>
        <dbReference type="ARBA" id="ARBA00000683"/>
    </source>
</evidence>
<comment type="cofactor">
    <cofactor evidence="2 16 19">
        <name>Mg(2+)</name>
        <dbReference type="ChEBI" id="CHEBI:18420"/>
    </cofactor>
</comment>
<dbReference type="InterPro" id="IPR040442">
    <property type="entry name" value="Pyrv_kinase-like_dom_sf"/>
</dbReference>
<dbReference type="InterPro" id="IPR006318">
    <property type="entry name" value="PTS_EI-like"/>
</dbReference>